<dbReference type="PANTHER" id="PTHR30203">
    <property type="entry name" value="OUTER MEMBRANE CATION EFFLUX PROTEIN"/>
    <property type="match status" value="1"/>
</dbReference>
<dbReference type="InterPro" id="IPR010131">
    <property type="entry name" value="MdtP/NodT-like"/>
</dbReference>
<keyword evidence="2" id="KW-0732">Signal</keyword>
<dbReference type="OrthoDB" id="9770517at2"/>
<keyword evidence="2" id="KW-0472">Membrane</keyword>
<keyword evidence="2" id="KW-1134">Transmembrane beta strand</keyword>
<accession>A0A2N5CJ58</accession>
<dbReference type="SUPFAM" id="SSF56954">
    <property type="entry name" value="Outer membrane efflux proteins (OEP)"/>
    <property type="match status" value="1"/>
</dbReference>
<proteinExistence type="inferred from homology"/>
<dbReference type="EMBL" id="PJRP01000001">
    <property type="protein sequence ID" value="PLQ02253.1"/>
    <property type="molecule type" value="Genomic_DNA"/>
</dbReference>
<feature type="chain" id="PRO_5014488144" evidence="2">
    <location>
        <begin position="26"/>
        <end position="491"/>
    </location>
</feature>
<evidence type="ECO:0000256" key="2">
    <source>
        <dbReference type="RuleBase" id="RU362097"/>
    </source>
</evidence>
<comment type="subcellular location">
    <subcellularLocation>
        <location evidence="2">Cell membrane</location>
        <topology evidence="2">Lipid-anchor</topology>
    </subcellularLocation>
</comment>
<keyword evidence="2" id="KW-0449">Lipoprotein</keyword>
<dbReference type="NCBIfam" id="TIGR01845">
    <property type="entry name" value="outer_NodT"/>
    <property type="match status" value="1"/>
</dbReference>
<dbReference type="Pfam" id="PF02321">
    <property type="entry name" value="OEP"/>
    <property type="match status" value="2"/>
</dbReference>
<dbReference type="RefSeq" id="WP_101680032.1">
    <property type="nucleotide sequence ID" value="NZ_PJRP01000001.1"/>
</dbReference>
<keyword evidence="2" id="KW-0812">Transmembrane</keyword>
<comment type="caution">
    <text evidence="3">The sequence shown here is derived from an EMBL/GenBank/DDBJ whole genome shotgun (WGS) entry which is preliminary data.</text>
</comment>
<dbReference type="PROSITE" id="PS51257">
    <property type="entry name" value="PROKAR_LIPOPROTEIN"/>
    <property type="match status" value="1"/>
</dbReference>
<dbReference type="Gene3D" id="2.20.200.10">
    <property type="entry name" value="Outer membrane efflux proteins (OEP)"/>
    <property type="match status" value="1"/>
</dbReference>
<organism evidence="3 4">
    <name type="scientific">Cupriavidus pauculus</name>
    <dbReference type="NCBI Taxonomy" id="82633"/>
    <lineage>
        <taxon>Bacteria</taxon>
        <taxon>Pseudomonadati</taxon>
        <taxon>Pseudomonadota</taxon>
        <taxon>Betaproteobacteria</taxon>
        <taxon>Burkholderiales</taxon>
        <taxon>Burkholderiaceae</taxon>
        <taxon>Cupriavidus</taxon>
    </lineage>
</organism>
<protein>
    <submittedName>
        <fullName evidence="3">ABC transporter permease</fullName>
    </submittedName>
</protein>
<dbReference type="Gene3D" id="1.20.1600.10">
    <property type="entry name" value="Outer membrane efflux proteins (OEP)"/>
    <property type="match status" value="1"/>
</dbReference>
<sequence>MRTFPTLLASVAALSALLVAGCAVGPDFRTPDAPTDARYTAGPQPLQMPAAGYPTQTLQAGDVPAQWWTLFGNPQLDETVRIALASSPTLTQARARLREAQENLAARTGATQFPQVDAKLNTTRQQVDLTSVGITQFPSPGPFTLYNASVQVSYALDLFGGQRRELEGLRAAVDYQRYELEAARLSLAANVATTAIREAGLRAQLADTVAIAEAQQRQLGIMQQRLKAGGVARVDVQRQQSELAQTQALVPGLSQQLDAARHQLAVYTGQTPGSAQLPEFRLEDLHLPETLPVSLPAELARRRPDIRAAEALLHQASADIGVATANLYPQITLTASGGTQQMRARDLFSSMNVWSLAAGVVQPVFHGGELRAQKRAKEAAYEQSLGAYQQAVLQGLQNVADTLRALDADAGTLQARADNATQTRDTLAIVNEQYRLGGVSQFTVIDAERQARQATLDLSQARAARLADSAALMQALGGGWWGEEATVGSLK</sequence>
<dbReference type="InterPro" id="IPR003423">
    <property type="entry name" value="OMP_efflux"/>
</dbReference>
<gene>
    <name evidence="3" type="ORF">CYJ10_02850</name>
</gene>
<evidence type="ECO:0000256" key="1">
    <source>
        <dbReference type="ARBA" id="ARBA00007613"/>
    </source>
</evidence>
<dbReference type="Proteomes" id="UP000234341">
    <property type="component" value="Unassembled WGS sequence"/>
</dbReference>
<dbReference type="AlphaFoldDB" id="A0A2N5CJ58"/>
<dbReference type="GO" id="GO:0015562">
    <property type="term" value="F:efflux transmembrane transporter activity"/>
    <property type="evidence" value="ECO:0007669"/>
    <property type="project" value="InterPro"/>
</dbReference>
<keyword evidence="2" id="KW-0564">Palmitate</keyword>
<feature type="signal peptide" evidence="2">
    <location>
        <begin position="1"/>
        <end position="25"/>
    </location>
</feature>
<comment type="similarity">
    <text evidence="1 2">Belongs to the outer membrane factor (OMF) (TC 1.B.17) family.</text>
</comment>
<reference evidence="3 4" key="1">
    <citation type="submission" date="2017-12" db="EMBL/GenBank/DDBJ databases">
        <title>Genome sequence of the active heterotrophic nitrifier-denitrifier, Cupriavidus pauculus UM1.</title>
        <authorList>
            <person name="Putonti C."/>
            <person name="Castignetti D."/>
        </authorList>
    </citation>
    <scope>NUCLEOTIDE SEQUENCE [LARGE SCALE GENOMIC DNA]</scope>
    <source>
        <strain evidence="3 4">UM1</strain>
    </source>
</reference>
<evidence type="ECO:0000313" key="3">
    <source>
        <dbReference type="EMBL" id="PLQ02253.1"/>
    </source>
</evidence>
<name>A0A2N5CJ58_9BURK</name>
<evidence type="ECO:0000313" key="4">
    <source>
        <dbReference type="Proteomes" id="UP000234341"/>
    </source>
</evidence>
<dbReference type="PANTHER" id="PTHR30203:SF33">
    <property type="entry name" value="BLR4455 PROTEIN"/>
    <property type="match status" value="1"/>
</dbReference>
<dbReference type="STRING" id="82633.GCA_000974605_01947"/>
<dbReference type="GO" id="GO:0005886">
    <property type="term" value="C:plasma membrane"/>
    <property type="evidence" value="ECO:0007669"/>
    <property type="project" value="UniProtKB-SubCell"/>
</dbReference>